<proteinExistence type="predicted"/>
<dbReference type="AlphaFoldDB" id="A0AAV4R1Y8"/>
<evidence type="ECO:0000313" key="1">
    <source>
        <dbReference type="EMBL" id="GIY14277.1"/>
    </source>
</evidence>
<dbReference type="EMBL" id="BPLR01007053">
    <property type="protein sequence ID" value="GIY14277.1"/>
    <property type="molecule type" value="Genomic_DNA"/>
</dbReference>
<sequence>MRMGMIKLPATIGFILGGYGGGVDEVSNATDITLWEIRSKYGGLEVNILPLRQYEFGKGVSQKYDCKEGRIGKYECASFVSHAGESTGQSNCHESTLFSIYLEFKAVNVAHA</sequence>
<gene>
    <name evidence="1" type="ORF">CEXT_356041</name>
</gene>
<comment type="caution">
    <text evidence="1">The sequence shown here is derived from an EMBL/GenBank/DDBJ whole genome shotgun (WGS) entry which is preliminary data.</text>
</comment>
<keyword evidence="2" id="KW-1185">Reference proteome</keyword>
<protein>
    <submittedName>
        <fullName evidence="1">Uncharacterized protein</fullName>
    </submittedName>
</protein>
<name>A0AAV4R1Y8_CAEEX</name>
<dbReference type="Proteomes" id="UP001054945">
    <property type="component" value="Unassembled WGS sequence"/>
</dbReference>
<accession>A0AAV4R1Y8</accession>
<reference evidence="1 2" key="1">
    <citation type="submission" date="2021-06" db="EMBL/GenBank/DDBJ databases">
        <title>Caerostris extrusa draft genome.</title>
        <authorList>
            <person name="Kono N."/>
            <person name="Arakawa K."/>
        </authorList>
    </citation>
    <scope>NUCLEOTIDE SEQUENCE [LARGE SCALE GENOMIC DNA]</scope>
</reference>
<organism evidence="1 2">
    <name type="scientific">Caerostris extrusa</name>
    <name type="common">Bark spider</name>
    <name type="synonym">Caerostris bankana</name>
    <dbReference type="NCBI Taxonomy" id="172846"/>
    <lineage>
        <taxon>Eukaryota</taxon>
        <taxon>Metazoa</taxon>
        <taxon>Ecdysozoa</taxon>
        <taxon>Arthropoda</taxon>
        <taxon>Chelicerata</taxon>
        <taxon>Arachnida</taxon>
        <taxon>Araneae</taxon>
        <taxon>Araneomorphae</taxon>
        <taxon>Entelegynae</taxon>
        <taxon>Araneoidea</taxon>
        <taxon>Araneidae</taxon>
        <taxon>Caerostris</taxon>
    </lineage>
</organism>
<evidence type="ECO:0000313" key="2">
    <source>
        <dbReference type="Proteomes" id="UP001054945"/>
    </source>
</evidence>